<evidence type="ECO:0000313" key="3">
    <source>
        <dbReference type="Proteomes" id="UP000812966"/>
    </source>
</evidence>
<dbReference type="AlphaFoldDB" id="A0A8K0JWU2"/>
<dbReference type="EMBL" id="JABELV010000002">
    <property type="protein sequence ID" value="KAG7580024.1"/>
    <property type="molecule type" value="Genomic_DNA"/>
</dbReference>
<protein>
    <submittedName>
        <fullName evidence="2">Uncharacterized protein</fullName>
    </submittedName>
</protein>
<feature type="region of interest" description="Disordered" evidence="1">
    <location>
        <begin position="436"/>
        <end position="460"/>
    </location>
</feature>
<evidence type="ECO:0000313" key="2">
    <source>
        <dbReference type="EMBL" id="KAG7580024.1"/>
    </source>
</evidence>
<gene>
    <name evidence="2" type="ORF">FFLO_00232</name>
</gene>
<dbReference type="OrthoDB" id="3224257at2759"/>
<organism evidence="2 3">
    <name type="scientific">Filobasidium floriforme</name>
    <dbReference type="NCBI Taxonomy" id="5210"/>
    <lineage>
        <taxon>Eukaryota</taxon>
        <taxon>Fungi</taxon>
        <taxon>Dikarya</taxon>
        <taxon>Basidiomycota</taxon>
        <taxon>Agaricomycotina</taxon>
        <taxon>Tremellomycetes</taxon>
        <taxon>Filobasidiales</taxon>
        <taxon>Filobasidiaceae</taxon>
        <taxon>Filobasidium</taxon>
    </lineage>
</organism>
<feature type="compositionally biased region" description="Low complexity" evidence="1">
    <location>
        <begin position="510"/>
        <end position="523"/>
    </location>
</feature>
<feature type="compositionally biased region" description="Low complexity" evidence="1">
    <location>
        <begin position="129"/>
        <end position="149"/>
    </location>
</feature>
<dbReference type="Proteomes" id="UP000812966">
    <property type="component" value="Unassembled WGS sequence"/>
</dbReference>
<sequence>MLLRLLPAPTARQSAPPTILFTLPLTTAPYTSKSLPLPPFLLTHRNACVKEGVDCPNALLGDKASWIPGIVDEVTFDVKEQRITVVLIDGTTMALSISSGCRSVLDGVVAQVQLSFAAQQQATTPTGHSRASSRSGSSSSTSSSSSGLRSPSALLSALLSPIMSNVSSSSKPAPPPPNPARVHRRQARSLLVDAFRRYVLAALKETLPSSFMMWSLQGELNAKRQEWEEIKREVDAILQRTGQSCLGPISINRSPSDASSSSSECHGTLARGFASTVSIDSYASSSASDCDSTPPTTPATSVWNHDGSRPSWSMSPLAHLSTLPACASLPFSQRTAYADLVSRLAALASRMSSIQKLVSMIEKEQGRRKWLESLEASRQVDKAMRRSWSNRQSLRGCSGSELLARPTRSSPLWQSHVERDEHEDHQSVLHSIMMDVDQDTSSSDEEEEAMSSDDDDVFSPHIKVRPISPIDVSSLFSSMPAVPALVPSSPAGTENDVDPIPAILGRRRSSAGSISIPSSTDPTTMDRLKNRRPSLETMDLSNYRIISTATIDSDEPENNSILGHVASNEVLDIPPKSGEAGFRVGVAIVR</sequence>
<feature type="compositionally biased region" description="Acidic residues" evidence="1">
    <location>
        <begin position="436"/>
        <end position="457"/>
    </location>
</feature>
<feature type="region of interest" description="Disordered" evidence="1">
    <location>
        <begin position="120"/>
        <end position="149"/>
    </location>
</feature>
<name>A0A8K0JWU2_9TREE</name>
<feature type="region of interest" description="Disordered" evidence="1">
    <location>
        <begin position="508"/>
        <end position="528"/>
    </location>
</feature>
<reference evidence="2" key="1">
    <citation type="submission" date="2020-04" db="EMBL/GenBank/DDBJ databases">
        <title>Analysis of mating type loci in Filobasidium floriforme.</title>
        <authorList>
            <person name="Nowrousian M."/>
        </authorList>
    </citation>
    <scope>NUCLEOTIDE SEQUENCE</scope>
    <source>
        <strain evidence="2">CBS 6242</strain>
    </source>
</reference>
<feature type="region of interest" description="Disordered" evidence="1">
    <location>
        <begin position="165"/>
        <end position="184"/>
    </location>
</feature>
<proteinExistence type="predicted"/>
<accession>A0A8K0JWU2</accession>
<feature type="compositionally biased region" description="Low complexity" evidence="1">
    <location>
        <begin position="285"/>
        <end position="301"/>
    </location>
</feature>
<keyword evidence="3" id="KW-1185">Reference proteome</keyword>
<feature type="region of interest" description="Disordered" evidence="1">
    <location>
        <begin position="285"/>
        <end position="304"/>
    </location>
</feature>
<comment type="caution">
    <text evidence="2">The sequence shown here is derived from an EMBL/GenBank/DDBJ whole genome shotgun (WGS) entry which is preliminary data.</text>
</comment>
<evidence type="ECO:0000256" key="1">
    <source>
        <dbReference type="SAM" id="MobiDB-lite"/>
    </source>
</evidence>